<evidence type="ECO:0000256" key="1">
    <source>
        <dbReference type="SAM" id="MobiDB-lite"/>
    </source>
</evidence>
<dbReference type="eggNOG" id="ENOG502ZR2R">
    <property type="taxonomic scope" value="Bacteria"/>
</dbReference>
<sequence>MSDHARSGAEEGVESVVEGIKGRVKEAAGALAGNKDLREEGSAQQDKAEAQKEAAKNEARAEKDRAEADLHEQRQKSHQDE</sequence>
<dbReference type="HOGENOM" id="CLU_166105_2_0_11"/>
<feature type="compositionally biased region" description="Basic and acidic residues" evidence="1">
    <location>
        <begin position="35"/>
        <end position="81"/>
    </location>
</feature>
<dbReference type="EMBL" id="CP006850">
    <property type="protein sequence ID" value="AHH21274.1"/>
    <property type="molecule type" value="Genomic_DNA"/>
</dbReference>
<dbReference type="AlphaFoldDB" id="W5TQ37"/>
<keyword evidence="3" id="KW-1185">Reference proteome</keyword>
<feature type="region of interest" description="Disordered" evidence="1">
    <location>
        <begin position="27"/>
        <end position="81"/>
    </location>
</feature>
<gene>
    <name evidence="2" type="ORF">NONO_c65040</name>
</gene>
<evidence type="ECO:0008006" key="4">
    <source>
        <dbReference type="Google" id="ProtNLM"/>
    </source>
</evidence>
<reference evidence="2 3" key="1">
    <citation type="journal article" date="2014" name="Appl. Environ. Microbiol.">
        <title>Insights into the Microbial Degradation of Rubber and Gutta-Percha by Analysis of the Complete Genome of Nocardia nova SH22a.</title>
        <authorList>
            <person name="Luo Q."/>
            <person name="Hiessl S."/>
            <person name="Poehlein A."/>
            <person name="Daniel R."/>
            <person name="Steinbuchel A."/>
        </authorList>
    </citation>
    <scope>NUCLEOTIDE SEQUENCE [LARGE SCALE GENOMIC DNA]</scope>
    <source>
        <strain evidence="2">SH22a</strain>
    </source>
</reference>
<evidence type="ECO:0000313" key="3">
    <source>
        <dbReference type="Proteomes" id="UP000019150"/>
    </source>
</evidence>
<dbReference type="RefSeq" id="WP_081769536.1">
    <property type="nucleotide sequence ID" value="NZ_CP006850.1"/>
</dbReference>
<proteinExistence type="predicted"/>
<dbReference type="KEGG" id="nno:NONO_c65040"/>
<name>W5TQ37_9NOCA</name>
<dbReference type="STRING" id="1415166.NONO_c65040"/>
<dbReference type="PATRIC" id="fig|1415166.3.peg.6686"/>
<protein>
    <recommendedName>
        <fullName evidence="4">CsbD family protein</fullName>
    </recommendedName>
</protein>
<evidence type="ECO:0000313" key="2">
    <source>
        <dbReference type="EMBL" id="AHH21274.1"/>
    </source>
</evidence>
<dbReference type="InterPro" id="IPR036629">
    <property type="entry name" value="YjbJ_sf"/>
</dbReference>
<dbReference type="SUPFAM" id="SSF69047">
    <property type="entry name" value="Hypothetical protein YjbJ"/>
    <property type="match status" value="1"/>
</dbReference>
<organism evidence="2 3">
    <name type="scientific">Nocardia nova SH22a</name>
    <dbReference type="NCBI Taxonomy" id="1415166"/>
    <lineage>
        <taxon>Bacteria</taxon>
        <taxon>Bacillati</taxon>
        <taxon>Actinomycetota</taxon>
        <taxon>Actinomycetes</taxon>
        <taxon>Mycobacteriales</taxon>
        <taxon>Nocardiaceae</taxon>
        <taxon>Nocardia</taxon>
    </lineage>
</organism>
<accession>W5TQ37</accession>
<dbReference type="Proteomes" id="UP000019150">
    <property type="component" value="Chromosome"/>
</dbReference>